<dbReference type="Proteomes" id="UP000266172">
    <property type="component" value="Unassembled WGS sequence"/>
</dbReference>
<evidence type="ECO:0000256" key="4">
    <source>
        <dbReference type="ARBA" id="ARBA00038652"/>
    </source>
</evidence>
<dbReference type="GO" id="GO:0009307">
    <property type="term" value="P:DNA restriction-modification system"/>
    <property type="evidence" value="ECO:0007669"/>
    <property type="project" value="UniProtKB-KW"/>
</dbReference>
<dbReference type="InterPro" id="IPR044946">
    <property type="entry name" value="Restrct_endonuc_typeI_TRD_sf"/>
</dbReference>
<keyword evidence="3" id="KW-0238">DNA-binding</keyword>
<dbReference type="PANTHER" id="PTHR43140:SF1">
    <property type="entry name" value="TYPE I RESTRICTION ENZYME ECOKI SPECIFICITY SUBUNIT"/>
    <property type="match status" value="1"/>
</dbReference>
<evidence type="ECO:0000256" key="2">
    <source>
        <dbReference type="ARBA" id="ARBA00022747"/>
    </source>
</evidence>
<dbReference type="GO" id="GO:0003677">
    <property type="term" value="F:DNA binding"/>
    <property type="evidence" value="ECO:0007669"/>
    <property type="project" value="UniProtKB-KW"/>
</dbReference>
<dbReference type="GO" id="GO:0004519">
    <property type="term" value="F:endonuclease activity"/>
    <property type="evidence" value="ECO:0007669"/>
    <property type="project" value="UniProtKB-KW"/>
</dbReference>
<organism evidence="6 7">
    <name type="scientific">Roseburia hominis</name>
    <dbReference type="NCBI Taxonomy" id="301301"/>
    <lineage>
        <taxon>Bacteria</taxon>
        <taxon>Bacillati</taxon>
        <taxon>Bacillota</taxon>
        <taxon>Clostridia</taxon>
        <taxon>Lachnospirales</taxon>
        <taxon>Lachnospiraceae</taxon>
        <taxon>Roseburia</taxon>
    </lineage>
</organism>
<evidence type="ECO:0000313" key="7">
    <source>
        <dbReference type="Proteomes" id="UP000266172"/>
    </source>
</evidence>
<comment type="similarity">
    <text evidence="1">Belongs to the type-I restriction system S methylase family.</text>
</comment>
<keyword evidence="2" id="KW-0680">Restriction system</keyword>
<keyword evidence="6" id="KW-0540">Nuclease</keyword>
<keyword evidence="6" id="KW-0255">Endonuclease</keyword>
<dbReference type="InterPro" id="IPR051212">
    <property type="entry name" value="Type-I_RE_S_subunit"/>
</dbReference>
<reference evidence="6 7" key="1">
    <citation type="submission" date="2018-08" db="EMBL/GenBank/DDBJ databases">
        <title>A genome reference for cultivated species of the human gut microbiota.</title>
        <authorList>
            <person name="Zou Y."/>
            <person name="Xue W."/>
            <person name="Luo G."/>
        </authorList>
    </citation>
    <scope>NUCLEOTIDE SEQUENCE [LARGE SCALE GENOMIC DNA]</scope>
    <source>
        <strain evidence="6 7">AF22-12AC</strain>
    </source>
</reference>
<accession>A0A395VAY4</accession>
<proteinExistence type="inferred from homology"/>
<feature type="domain" description="Type I restriction modification DNA specificity" evidence="5">
    <location>
        <begin position="3"/>
        <end position="156"/>
    </location>
</feature>
<dbReference type="AlphaFoldDB" id="A0A395VAY4"/>
<protein>
    <submittedName>
        <fullName evidence="6">Restriction endonuclease subunit S</fullName>
    </submittedName>
</protein>
<dbReference type="InterPro" id="IPR000055">
    <property type="entry name" value="Restrct_endonuc_typeI_TRD"/>
</dbReference>
<dbReference type="Gene3D" id="3.90.220.20">
    <property type="entry name" value="DNA methylase specificity domains"/>
    <property type="match status" value="1"/>
</dbReference>
<comment type="caution">
    <text evidence="6">The sequence shown here is derived from an EMBL/GenBank/DDBJ whole genome shotgun (WGS) entry which is preliminary data.</text>
</comment>
<name>A0A395VAY4_9FIRM</name>
<dbReference type="Pfam" id="PF01420">
    <property type="entry name" value="Methylase_S"/>
    <property type="match status" value="1"/>
</dbReference>
<evidence type="ECO:0000256" key="3">
    <source>
        <dbReference type="ARBA" id="ARBA00023125"/>
    </source>
</evidence>
<keyword evidence="6" id="KW-0378">Hydrolase</keyword>
<evidence type="ECO:0000256" key="1">
    <source>
        <dbReference type="ARBA" id="ARBA00010923"/>
    </source>
</evidence>
<sequence>MLSLSSVANVFRGEYITKKNEKTGTIPVILGGQEPAYYIDRSNHDGEIVVIARSGASAGFVSYWNQPIFVTDGFGYEEIAELSITKYLYYVLKNIEVVLNSMKRGAGVPHVSGEALSNIMIPLPSVEEQKRIVKILDHFDTLRNDLSAGLPAEIEARQKQYEYYRDKLLSFKELTK</sequence>
<evidence type="ECO:0000313" key="6">
    <source>
        <dbReference type="EMBL" id="RGS39527.1"/>
    </source>
</evidence>
<evidence type="ECO:0000259" key="5">
    <source>
        <dbReference type="Pfam" id="PF01420"/>
    </source>
</evidence>
<dbReference type="SUPFAM" id="SSF116734">
    <property type="entry name" value="DNA methylase specificity domain"/>
    <property type="match status" value="1"/>
</dbReference>
<dbReference type="CDD" id="cd17291">
    <property type="entry name" value="RMtype1_S_MgeORF438P-TRD-CR_like"/>
    <property type="match status" value="1"/>
</dbReference>
<dbReference type="EMBL" id="QRVL01000009">
    <property type="protein sequence ID" value="RGS39527.1"/>
    <property type="molecule type" value="Genomic_DNA"/>
</dbReference>
<gene>
    <name evidence="6" type="ORF">DWX93_10885</name>
</gene>
<dbReference type="PANTHER" id="PTHR43140">
    <property type="entry name" value="TYPE-1 RESTRICTION ENZYME ECOKI SPECIFICITY PROTEIN"/>
    <property type="match status" value="1"/>
</dbReference>
<comment type="subunit">
    <text evidence="4">The methyltransferase is composed of M and S polypeptides.</text>
</comment>